<name>A0ABX1VAY1_9PLAN</name>
<reference evidence="9 10" key="1">
    <citation type="journal article" date="2020" name="Syst. Appl. Microbiol.">
        <title>Alienimonas chondri sp. nov., a novel planctomycete isolated from the biofilm of the red alga Chondrus crispus.</title>
        <authorList>
            <person name="Vitorino I."/>
            <person name="Albuquerque L."/>
            <person name="Wiegand S."/>
            <person name="Kallscheuer N."/>
            <person name="da Costa M.S."/>
            <person name="Lobo-da-Cunha A."/>
            <person name="Jogler C."/>
            <person name="Lage O.M."/>
        </authorList>
    </citation>
    <scope>NUCLEOTIDE SEQUENCE [LARGE SCALE GENOMIC DNA]</scope>
    <source>
        <strain evidence="9 10">LzC2</strain>
    </source>
</reference>
<dbReference type="InterPro" id="IPR003392">
    <property type="entry name" value="PTHD_SSD"/>
</dbReference>
<evidence type="ECO:0000259" key="8">
    <source>
        <dbReference type="PROSITE" id="PS50156"/>
    </source>
</evidence>
<organism evidence="9 10">
    <name type="scientific">Alienimonas chondri</name>
    <dbReference type="NCBI Taxonomy" id="2681879"/>
    <lineage>
        <taxon>Bacteria</taxon>
        <taxon>Pseudomonadati</taxon>
        <taxon>Planctomycetota</taxon>
        <taxon>Planctomycetia</taxon>
        <taxon>Planctomycetales</taxon>
        <taxon>Planctomycetaceae</taxon>
        <taxon>Alienimonas</taxon>
    </lineage>
</organism>
<evidence type="ECO:0000256" key="4">
    <source>
        <dbReference type="ARBA" id="ARBA00022989"/>
    </source>
</evidence>
<sequence>MSSPGADRGSQHAGGPVLPDALRTITAAVAAAPKVVLLLVLMATGASVGLTLCYLGFHSERGDLIDPRDPTRAHWDAYTARFDDGNDFVVAVEGENPGAVRSAIDDLAERLNREPETFGSVLSRINTTRSRRKGLQSLSPEELDRVSERVAEFSPILRGDASRARLDVQIHALTVKLDKAVKSGRDAEVREVADRAERLADGLTSHVGDANNFRSPWPSLVGGDGSAEMTRELGGATYFLNDAGTLGLIRVAPARTADGPTSPEAVLDRLRTVASAVEADRGTVKVSVTGVPALEIDEVRRGRADMLRAGAVAFAAVGILLLIGFRGVKHPVLALFVLAVGLAWSFGFTTFAVGHLNILSVSFAVILIGLGIDFGIHYLARYLQHRSEGLDLEDALCETAAGVGVGITTAAVTTALAFFCATFTRFLGVAELGIIAGGGVLLCALATFLCLPALIALADEHVPAKRLPKPMGFGWLRTGTARFPAIVTVLGFAAVIGIGMQAVHLDGTGAGSKLQFDHNLLALRPGDAESADGRERLRKAGGPSLLYAVAMANSAEEARELAAKFEALPTVARVEDLARRLPGGDRAETNAGIARVRGQLASLPRNAGVGDLPAPKPSDFGRRADILRKVALDSGRADLQPLAEKLDRFGEAFAAMDDGNKQVVVLDRYQGRAASELVREFRELSIASSDSTPLNIRDIPTVLRKRYVSEDGKWLLQIFPKQDVWDFEPLGRFVSDLRTVDASVTGTPVQNYEAGRQIMHSYRSAALYALAIVSLVLLSDFLAQENKLLVLFPPLLVVGFTAMTLLTRGIELDPVLCAGGYVAMVLVVGAILDFTNMRDAMLALMPPLAGGVMMFGILALCGIPLNPTNLIVLPLVLGIGVDDGVHVVHDFRNRFATGSLGKRNAYQPSVSTAGAIVLTSLTSMVGFGSLCIAGHRGLFSVGITLVTGIGCCLFVSLFLLPGTLALLSREPKEAKAVAGKTSDQDDEEDAPRRQRRRAA</sequence>
<proteinExistence type="predicted"/>
<accession>A0ABX1VAY1</accession>
<feature type="transmembrane region" description="Helical" evidence="7">
    <location>
        <begin position="938"/>
        <end position="960"/>
    </location>
</feature>
<evidence type="ECO:0000313" key="9">
    <source>
        <dbReference type="EMBL" id="NNJ25228.1"/>
    </source>
</evidence>
<feature type="transmembrane region" description="Helical" evidence="7">
    <location>
        <begin position="331"/>
        <end position="351"/>
    </location>
</feature>
<evidence type="ECO:0000256" key="5">
    <source>
        <dbReference type="ARBA" id="ARBA00023136"/>
    </source>
</evidence>
<feature type="region of interest" description="Disordered" evidence="6">
    <location>
        <begin position="974"/>
        <end position="999"/>
    </location>
</feature>
<feature type="transmembrane region" description="Helical" evidence="7">
    <location>
        <begin position="870"/>
        <end position="889"/>
    </location>
</feature>
<dbReference type="EMBL" id="WTPX01000029">
    <property type="protein sequence ID" value="NNJ25228.1"/>
    <property type="molecule type" value="Genomic_DNA"/>
</dbReference>
<feature type="transmembrane region" description="Helical" evidence="7">
    <location>
        <begin position="432"/>
        <end position="458"/>
    </location>
</feature>
<feature type="transmembrane region" description="Helical" evidence="7">
    <location>
        <begin position="306"/>
        <end position="325"/>
    </location>
</feature>
<feature type="transmembrane region" description="Helical" evidence="7">
    <location>
        <begin position="358"/>
        <end position="380"/>
    </location>
</feature>
<evidence type="ECO:0000313" key="10">
    <source>
        <dbReference type="Proteomes" id="UP000609651"/>
    </source>
</evidence>
<evidence type="ECO:0000256" key="6">
    <source>
        <dbReference type="SAM" id="MobiDB-lite"/>
    </source>
</evidence>
<keyword evidence="5 7" id="KW-0472">Membrane</keyword>
<evidence type="ECO:0000256" key="3">
    <source>
        <dbReference type="ARBA" id="ARBA00022692"/>
    </source>
</evidence>
<dbReference type="Proteomes" id="UP000609651">
    <property type="component" value="Unassembled WGS sequence"/>
</dbReference>
<dbReference type="InterPro" id="IPR004869">
    <property type="entry name" value="MMPL_dom"/>
</dbReference>
<feature type="transmembrane region" description="Helical" evidence="7">
    <location>
        <begin position="400"/>
        <end position="420"/>
    </location>
</feature>
<dbReference type="SUPFAM" id="SSF82866">
    <property type="entry name" value="Multidrug efflux transporter AcrB transmembrane domain"/>
    <property type="match status" value="2"/>
</dbReference>
<feature type="domain" description="SSD" evidence="8">
    <location>
        <begin position="840"/>
        <end position="966"/>
    </location>
</feature>
<gene>
    <name evidence="9" type="ORF">LzC2_12960</name>
</gene>
<feature type="domain" description="SSD" evidence="8">
    <location>
        <begin position="332"/>
        <end position="457"/>
    </location>
</feature>
<feature type="transmembrane region" description="Helical" evidence="7">
    <location>
        <begin position="765"/>
        <end position="783"/>
    </location>
</feature>
<dbReference type="PANTHER" id="PTHR33406">
    <property type="entry name" value="MEMBRANE PROTEIN MJ1562-RELATED"/>
    <property type="match status" value="1"/>
</dbReference>
<dbReference type="InterPro" id="IPR050545">
    <property type="entry name" value="Mycobact_MmpL"/>
</dbReference>
<feature type="transmembrane region" description="Helical" evidence="7">
    <location>
        <begin position="844"/>
        <end position="863"/>
    </location>
</feature>
<dbReference type="InterPro" id="IPR000731">
    <property type="entry name" value="SSD"/>
</dbReference>
<protein>
    <recommendedName>
        <fullName evidence="8">SSD domain-containing protein</fullName>
    </recommendedName>
</protein>
<keyword evidence="3 7" id="KW-0812">Transmembrane</keyword>
<feature type="transmembrane region" description="Helical" evidence="7">
    <location>
        <begin position="35"/>
        <end position="57"/>
    </location>
</feature>
<keyword evidence="2" id="KW-1003">Cell membrane</keyword>
<evidence type="ECO:0000256" key="7">
    <source>
        <dbReference type="SAM" id="Phobius"/>
    </source>
</evidence>
<keyword evidence="4 7" id="KW-1133">Transmembrane helix</keyword>
<evidence type="ECO:0000256" key="2">
    <source>
        <dbReference type="ARBA" id="ARBA00022475"/>
    </source>
</evidence>
<dbReference type="PROSITE" id="PS50156">
    <property type="entry name" value="SSD"/>
    <property type="match status" value="2"/>
</dbReference>
<comment type="subcellular location">
    <subcellularLocation>
        <location evidence="1">Cell membrane</location>
        <topology evidence="1">Multi-pass membrane protein</topology>
    </subcellularLocation>
</comment>
<dbReference type="Pfam" id="PF03176">
    <property type="entry name" value="MMPL"/>
    <property type="match status" value="1"/>
</dbReference>
<feature type="transmembrane region" description="Helical" evidence="7">
    <location>
        <begin position="483"/>
        <end position="503"/>
    </location>
</feature>
<feature type="transmembrane region" description="Helical" evidence="7">
    <location>
        <begin position="814"/>
        <end position="832"/>
    </location>
</feature>
<evidence type="ECO:0000256" key="1">
    <source>
        <dbReference type="ARBA" id="ARBA00004651"/>
    </source>
</evidence>
<dbReference type="Gene3D" id="1.20.1640.10">
    <property type="entry name" value="Multidrug efflux transporter AcrB transmembrane domain"/>
    <property type="match status" value="2"/>
</dbReference>
<dbReference type="RefSeq" id="WP_171185006.1">
    <property type="nucleotide sequence ID" value="NZ_WTPX01000029.1"/>
</dbReference>
<dbReference type="PANTHER" id="PTHR33406:SF13">
    <property type="entry name" value="MEMBRANE PROTEIN YDFJ"/>
    <property type="match status" value="1"/>
</dbReference>
<comment type="caution">
    <text evidence="9">The sequence shown here is derived from an EMBL/GenBank/DDBJ whole genome shotgun (WGS) entry which is preliminary data.</text>
</comment>
<dbReference type="Pfam" id="PF02460">
    <property type="entry name" value="Patched"/>
    <property type="match status" value="1"/>
</dbReference>
<feature type="transmembrane region" description="Helical" evidence="7">
    <location>
        <begin position="909"/>
        <end position="931"/>
    </location>
</feature>
<keyword evidence="10" id="KW-1185">Reference proteome</keyword>
<feature type="transmembrane region" description="Helical" evidence="7">
    <location>
        <begin position="789"/>
        <end position="807"/>
    </location>
</feature>